<dbReference type="CDD" id="cd24048">
    <property type="entry name" value="ASKHA_NBD_FtsA"/>
    <property type="match status" value="1"/>
</dbReference>
<evidence type="ECO:0000313" key="8">
    <source>
        <dbReference type="EMBL" id="RJP61543.1"/>
    </source>
</evidence>
<comment type="similarity">
    <text evidence="5 6">Belongs to the FtsA/MreB family.</text>
</comment>
<proteinExistence type="inferred from homology"/>
<dbReference type="Gene3D" id="3.30.420.40">
    <property type="match status" value="2"/>
</dbReference>
<dbReference type="PANTHER" id="PTHR32432:SF4">
    <property type="entry name" value="CELL DIVISION PROTEIN FTSA"/>
    <property type="match status" value="1"/>
</dbReference>
<comment type="subcellular location">
    <subcellularLocation>
        <location evidence="5">Cell membrane</location>
        <topology evidence="5">Peripheral membrane protein</topology>
        <orientation evidence="5">Cytoplasmic side</orientation>
    </subcellularLocation>
    <text evidence="5">Localizes to the Z ring in an FtsZ-dependent manner. Targeted to the membrane through a conserved C-terminal amphipathic helix.</text>
</comment>
<dbReference type="Pfam" id="PF02491">
    <property type="entry name" value="SHS2_FTSA"/>
    <property type="match status" value="1"/>
</dbReference>
<dbReference type="Pfam" id="PF14450">
    <property type="entry name" value="FtsA"/>
    <property type="match status" value="1"/>
</dbReference>
<keyword evidence="3 5" id="KW-0472">Membrane</keyword>
<evidence type="ECO:0000313" key="9">
    <source>
        <dbReference type="Proteomes" id="UP000266426"/>
    </source>
</evidence>
<evidence type="ECO:0000256" key="4">
    <source>
        <dbReference type="ARBA" id="ARBA00023306"/>
    </source>
</evidence>
<dbReference type="InterPro" id="IPR003494">
    <property type="entry name" value="SHS2_FtsA"/>
</dbReference>
<dbReference type="InterPro" id="IPR043129">
    <property type="entry name" value="ATPase_NBD"/>
</dbReference>
<dbReference type="GO" id="GO:0009898">
    <property type="term" value="C:cytoplasmic side of plasma membrane"/>
    <property type="evidence" value="ECO:0007669"/>
    <property type="project" value="UniProtKB-UniRule"/>
</dbReference>
<evidence type="ECO:0000259" key="7">
    <source>
        <dbReference type="SMART" id="SM00842"/>
    </source>
</evidence>
<evidence type="ECO:0000256" key="3">
    <source>
        <dbReference type="ARBA" id="ARBA00023136"/>
    </source>
</evidence>
<evidence type="ECO:0000256" key="2">
    <source>
        <dbReference type="ARBA" id="ARBA00022618"/>
    </source>
</evidence>
<dbReference type="HAMAP" id="MF_02033">
    <property type="entry name" value="FtsA"/>
    <property type="match status" value="1"/>
</dbReference>
<protein>
    <recommendedName>
        <fullName evidence="5 6">Cell division protein FtsA</fullName>
    </recommendedName>
</protein>
<comment type="function">
    <text evidence="5 6">Cell division protein that is involved in the assembly of the Z ring. May serve as a membrane anchor for the Z ring.</text>
</comment>
<dbReference type="InterPro" id="IPR020823">
    <property type="entry name" value="Cell_div_FtsA"/>
</dbReference>
<dbReference type="InterPro" id="IPR050696">
    <property type="entry name" value="FtsA/MreB"/>
</dbReference>
<keyword evidence="4 5" id="KW-0131">Cell cycle</keyword>
<dbReference type="EMBL" id="QZJZ01000011">
    <property type="protein sequence ID" value="RJP61543.1"/>
    <property type="molecule type" value="Genomic_DNA"/>
</dbReference>
<dbReference type="Gene3D" id="3.30.1490.110">
    <property type="match status" value="1"/>
</dbReference>
<dbReference type="Proteomes" id="UP000266426">
    <property type="component" value="Unassembled WGS sequence"/>
</dbReference>
<comment type="subunit">
    <text evidence="5">Self-interacts. Interacts with FtsZ.</text>
</comment>
<dbReference type="NCBIfam" id="TIGR01174">
    <property type="entry name" value="ftsA"/>
    <property type="match status" value="1"/>
</dbReference>
<dbReference type="PIRSF" id="PIRSF003101">
    <property type="entry name" value="FtsA"/>
    <property type="match status" value="1"/>
</dbReference>
<sequence length="416" mass="44937">MILKKKKDILVGLDVGTTKICTVVAERDGDDTIRVIGIGQAPSQGLRKGVVINVEKTVEAIEKSIIMAEESAGVEINSVFVGIAGGHIQSIKSRGVVPVSGDNGEITDEDVRKVIAAAKAISLPMEREIIHAIPQEFIVDGQDGILDPIGMTGVRLEAEVNIVTAAVSSAQNIVKSINKANVDVVGIILQPIASSIATLTQEEKESGVVLIDIGGGTTDYAFFVDGSLRHTGVLAIGGDHLTNDVKIRFNIPTMRAEEAKIKFGYAMSSRVPENEEFVMPGTFGYPARSMLRRDLSDVIESRLTEMLDIVKTEMDKTDCRSNIGSGIVMTGGASLVPGTIDLASSLFHVPVRLGIPRDIPGLKEMFQTPVYSTGVGLVLYAMNSVDDHMYANVDTKEDHLFRKLTQEMHKMIKKYF</sequence>
<reference evidence="8 9" key="1">
    <citation type="journal article" date="2017" name="ISME J.">
        <title>Energy and carbon metabolisms in a deep terrestrial subsurface fluid microbial community.</title>
        <authorList>
            <person name="Momper L."/>
            <person name="Jungbluth S.P."/>
            <person name="Lee M.D."/>
            <person name="Amend J.P."/>
        </authorList>
    </citation>
    <scope>NUCLEOTIDE SEQUENCE [LARGE SCALE GENOMIC DNA]</scope>
    <source>
        <strain evidence="8">SURF_26</strain>
    </source>
</reference>
<keyword evidence="2 5" id="KW-0132">Cell division</keyword>
<evidence type="ECO:0000256" key="6">
    <source>
        <dbReference type="PIRNR" id="PIRNR003101"/>
    </source>
</evidence>
<dbReference type="PANTHER" id="PTHR32432">
    <property type="entry name" value="CELL DIVISION PROTEIN FTSA-RELATED"/>
    <property type="match status" value="1"/>
</dbReference>
<keyword evidence="1 5" id="KW-1003">Cell membrane</keyword>
<evidence type="ECO:0000256" key="5">
    <source>
        <dbReference type="HAMAP-Rule" id="MF_02033"/>
    </source>
</evidence>
<dbReference type="SUPFAM" id="SSF53067">
    <property type="entry name" value="Actin-like ATPase domain"/>
    <property type="match status" value="2"/>
</dbReference>
<dbReference type="GO" id="GO:0043093">
    <property type="term" value="P:FtsZ-dependent cytokinesis"/>
    <property type="evidence" value="ECO:0007669"/>
    <property type="project" value="UniProtKB-UniRule"/>
</dbReference>
<accession>A0A3A4R8U0</accession>
<dbReference type="GO" id="GO:0032153">
    <property type="term" value="C:cell division site"/>
    <property type="evidence" value="ECO:0007669"/>
    <property type="project" value="UniProtKB-UniRule"/>
</dbReference>
<comment type="caution">
    <text evidence="8">The sequence shown here is derived from an EMBL/GenBank/DDBJ whole genome shotgun (WGS) entry which is preliminary data.</text>
</comment>
<evidence type="ECO:0000256" key="1">
    <source>
        <dbReference type="ARBA" id="ARBA00022475"/>
    </source>
</evidence>
<dbReference type="AlphaFoldDB" id="A0A3A4R8U0"/>
<gene>
    <name evidence="5 8" type="primary">ftsA</name>
    <name evidence="8" type="ORF">C4541_01700</name>
</gene>
<dbReference type="SMART" id="SM00842">
    <property type="entry name" value="FtsA"/>
    <property type="match status" value="1"/>
</dbReference>
<feature type="domain" description="SHS2" evidence="7">
    <location>
        <begin position="10"/>
        <end position="198"/>
    </location>
</feature>
<name>A0A3A4R8U0_9BACT</name>
<organism evidence="8 9">
    <name type="scientific">Candidatus Auribacter fodinae</name>
    <dbReference type="NCBI Taxonomy" id="2093366"/>
    <lineage>
        <taxon>Bacteria</taxon>
        <taxon>Pseudomonadati</taxon>
        <taxon>Candidatus Auribacterota</taxon>
        <taxon>Candidatus Auribacteria</taxon>
        <taxon>Candidatus Auribacterales</taxon>
        <taxon>Candidatus Auribacteraceae</taxon>
        <taxon>Candidatus Auribacter</taxon>
    </lineage>
</organism>